<evidence type="ECO:0000313" key="2">
    <source>
        <dbReference type="Proteomes" id="UP000003231"/>
    </source>
</evidence>
<evidence type="ECO:0000313" key="1">
    <source>
        <dbReference type="EMBL" id="EIR17409.1"/>
    </source>
</evidence>
<name>A0AB72ZI05_YERPE</name>
<dbReference type="Proteomes" id="UP000003231">
    <property type="component" value="Unassembled WGS sequence"/>
</dbReference>
<comment type="caution">
    <text evidence="1">The sequence shown here is derived from an EMBL/GenBank/DDBJ whole genome shotgun (WGS) entry which is preliminary data.</text>
</comment>
<protein>
    <submittedName>
        <fullName evidence="1">Uncharacterized protein</fullName>
    </submittedName>
</protein>
<organism evidence="1 2">
    <name type="scientific">Yersinia pestis PY-08</name>
    <dbReference type="NCBI Taxonomy" id="992134"/>
    <lineage>
        <taxon>Bacteria</taxon>
        <taxon>Pseudomonadati</taxon>
        <taxon>Pseudomonadota</taxon>
        <taxon>Gammaproteobacteria</taxon>
        <taxon>Enterobacterales</taxon>
        <taxon>Yersiniaceae</taxon>
        <taxon>Yersinia</taxon>
    </lineage>
</organism>
<sequence>MAHFLCSTAGVTSPWPVRKITAQRTVLFTYLRIDLRAIH</sequence>
<reference evidence="1 2" key="1">
    <citation type="submission" date="2012-05" db="EMBL/GenBank/DDBJ databases">
        <title>Genome sequence of Yersinia Pestis PY-08.</title>
        <authorList>
            <person name="Santana-Cruz I."/>
            <person name="Sengamalay N."/>
            <person name="McCracken C."/>
            <person name="Daugherty S.C."/>
            <person name="Maroo A."/>
            <person name="Vara P.G."/>
            <person name="Tallon L.J."/>
            <person name="Sadzewicz L."/>
            <person name="Vinetz J.M."/>
            <person name="Cespedes Zambrano M.J."/>
            <person name="Fraser-Liggett C.M."/>
            <person name="Tettelin H."/>
        </authorList>
    </citation>
    <scope>NUCLEOTIDE SEQUENCE [LARGE SCALE GENOMIC DNA]</scope>
    <source>
        <strain evidence="1 2">PY-08</strain>
    </source>
</reference>
<dbReference type="AlphaFoldDB" id="A0AB72ZI05"/>
<dbReference type="EMBL" id="AKRT01000333">
    <property type="protein sequence ID" value="EIR17409.1"/>
    <property type="molecule type" value="Genomic_DNA"/>
</dbReference>
<accession>A0AB72ZI05</accession>
<gene>
    <name evidence="1" type="ORF">YPPY08_2853</name>
</gene>
<proteinExistence type="predicted"/>